<sequence length="149" mass="16262">MSQVPARSPLSVVFLLHIALEIPIAVQGVWSPTELPFLQLNNTTVVVLKLYASLVLATCLMALLCFSLPEFLPGKRALAIGLCVYHSVCSTVLFQAPRFIPHSFGDLAEANKVTPEIVWGVFHGVLGLAMMVWWQGTVHYVQMAKAAGM</sequence>
<evidence type="ECO:0000313" key="2">
    <source>
        <dbReference type="EMBL" id="KAK7463054.1"/>
    </source>
</evidence>
<keyword evidence="1" id="KW-0472">Membrane</keyword>
<organism evidence="2 3">
    <name type="scientific">Marasmiellus scandens</name>
    <dbReference type="NCBI Taxonomy" id="2682957"/>
    <lineage>
        <taxon>Eukaryota</taxon>
        <taxon>Fungi</taxon>
        <taxon>Dikarya</taxon>
        <taxon>Basidiomycota</taxon>
        <taxon>Agaricomycotina</taxon>
        <taxon>Agaricomycetes</taxon>
        <taxon>Agaricomycetidae</taxon>
        <taxon>Agaricales</taxon>
        <taxon>Marasmiineae</taxon>
        <taxon>Omphalotaceae</taxon>
        <taxon>Marasmiellus</taxon>
    </lineage>
</organism>
<dbReference type="EMBL" id="JBANRG010000010">
    <property type="protein sequence ID" value="KAK7463054.1"/>
    <property type="molecule type" value="Genomic_DNA"/>
</dbReference>
<evidence type="ECO:0000313" key="3">
    <source>
        <dbReference type="Proteomes" id="UP001498398"/>
    </source>
</evidence>
<proteinExistence type="predicted"/>
<protein>
    <submittedName>
        <fullName evidence="2">Uncharacterized protein</fullName>
    </submittedName>
</protein>
<feature type="transmembrane region" description="Helical" evidence="1">
    <location>
        <begin position="77"/>
        <end position="97"/>
    </location>
</feature>
<feature type="transmembrane region" description="Helical" evidence="1">
    <location>
        <begin position="12"/>
        <end position="30"/>
    </location>
</feature>
<gene>
    <name evidence="2" type="ORF">VKT23_007640</name>
</gene>
<dbReference type="Proteomes" id="UP001498398">
    <property type="component" value="Unassembled WGS sequence"/>
</dbReference>
<keyword evidence="1" id="KW-1133">Transmembrane helix</keyword>
<keyword evidence="3" id="KW-1185">Reference proteome</keyword>
<evidence type="ECO:0000256" key="1">
    <source>
        <dbReference type="SAM" id="Phobius"/>
    </source>
</evidence>
<accession>A0ABR1JMX8</accession>
<feature type="transmembrane region" description="Helical" evidence="1">
    <location>
        <begin position="50"/>
        <end position="68"/>
    </location>
</feature>
<comment type="caution">
    <text evidence="2">The sequence shown here is derived from an EMBL/GenBank/DDBJ whole genome shotgun (WGS) entry which is preliminary data.</text>
</comment>
<reference evidence="2 3" key="1">
    <citation type="submission" date="2024-01" db="EMBL/GenBank/DDBJ databases">
        <title>A draft genome for the cacao thread blight pathogen Marasmiellus scandens.</title>
        <authorList>
            <person name="Baruah I.K."/>
            <person name="Leung J."/>
            <person name="Bukari Y."/>
            <person name="Amoako-Attah I."/>
            <person name="Meinhardt L.W."/>
            <person name="Bailey B.A."/>
            <person name="Cohen S.P."/>
        </authorList>
    </citation>
    <scope>NUCLEOTIDE SEQUENCE [LARGE SCALE GENOMIC DNA]</scope>
    <source>
        <strain evidence="2 3">GH-19</strain>
    </source>
</reference>
<feature type="transmembrane region" description="Helical" evidence="1">
    <location>
        <begin position="117"/>
        <end position="134"/>
    </location>
</feature>
<keyword evidence="1" id="KW-0812">Transmembrane</keyword>
<name>A0ABR1JMX8_9AGAR</name>